<organism evidence="2 3">
    <name type="scientific">Tritrichomonas musculus</name>
    <dbReference type="NCBI Taxonomy" id="1915356"/>
    <lineage>
        <taxon>Eukaryota</taxon>
        <taxon>Metamonada</taxon>
        <taxon>Parabasalia</taxon>
        <taxon>Tritrichomonadida</taxon>
        <taxon>Tritrichomonadidae</taxon>
        <taxon>Tritrichomonas</taxon>
    </lineage>
</organism>
<accession>A0ABR2GWM7</accession>
<sequence length="377" mass="45892">MNIDEYLEQMKEIQEKIIQLLDTNEDSETHFENLQKILEDFKIRFDKQKIKSLLYLIARISQHHFQYPSFYDKLLKILMLFIDEIKLYFSSSEVLKIFQKNKRIILFFIEEEIIMMNEQIAEKMISNENYIKYFYPELKHFMNKEKRDHYYREEYDESNLEQFNAKRKIGKNDNYIAQLIQNDSIAEFVEHVNKSNISIEETYIPKSIFETNSLLAKFNTPLLNYTLFYGSIQIFKYLYLNGAKLSPYNWIYAIHGRNHEIIHFLEEKKIEPNIKIKILKTAIKCHHNEIAVYIIENYLYQKIEPKFFKFYNFFYIKKEMLNSATFVKLCQYDHYYIVKYLLESGDIDVNIIHSILKNILFIHEIYIIFILILFFMN</sequence>
<proteinExistence type="predicted"/>
<comment type="caution">
    <text evidence="2">The sequence shown here is derived from an EMBL/GenBank/DDBJ whole genome shotgun (WGS) entry which is preliminary data.</text>
</comment>
<dbReference type="InterPro" id="IPR036770">
    <property type="entry name" value="Ankyrin_rpt-contain_sf"/>
</dbReference>
<feature type="transmembrane region" description="Helical" evidence="1">
    <location>
        <begin position="359"/>
        <end position="376"/>
    </location>
</feature>
<keyword evidence="3" id="KW-1185">Reference proteome</keyword>
<gene>
    <name evidence="2" type="ORF">M9Y10_035742</name>
</gene>
<dbReference type="Proteomes" id="UP001470230">
    <property type="component" value="Unassembled WGS sequence"/>
</dbReference>
<keyword evidence="1" id="KW-1133">Transmembrane helix</keyword>
<dbReference type="PANTHER" id="PTHR24159:SF5">
    <property type="entry name" value="ANK_REP_REGION DOMAIN-CONTAINING PROTEIN"/>
    <property type="match status" value="1"/>
</dbReference>
<evidence type="ECO:0000256" key="1">
    <source>
        <dbReference type="SAM" id="Phobius"/>
    </source>
</evidence>
<name>A0ABR2GWM7_9EUKA</name>
<dbReference type="PANTHER" id="PTHR24159">
    <property type="match status" value="1"/>
</dbReference>
<dbReference type="EMBL" id="JAPFFF010000056">
    <property type="protein sequence ID" value="KAK8838319.1"/>
    <property type="molecule type" value="Genomic_DNA"/>
</dbReference>
<evidence type="ECO:0000313" key="2">
    <source>
        <dbReference type="EMBL" id="KAK8838319.1"/>
    </source>
</evidence>
<keyword evidence="1" id="KW-0472">Membrane</keyword>
<keyword evidence="1" id="KW-0812">Transmembrane</keyword>
<dbReference type="SUPFAM" id="SSF48403">
    <property type="entry name" value="Ankyrin repeat"/>
    <property type="match status" value="1"/>
</dbReference>
<evidence type="ECO:0000313" key="3">
    <source>
        <dbReference type="Proteomes" id="UP001470230"/>
    </source>
</evidence>
<evidence type="ECO:0008006" key="4">
    <source>
        <dbReference type="Google" id="ProtNLM"/>
    </source>
</evidence>
<reference evidence="2 3" key="1">
    <citation type="submission" date="2024-04" db="EMBL/GenBank/DDBJ databases">
        <title>Tritrichomonas musculus Genome.</title>
        <authorList>
            <person name="Alves-Ferreira E."/>
            <person name="Grigg M."/>
            <person name="Lorenzi H."/>
            <person name="Galac M."/>
        </authorList>
    </citation>
    <scope>NUCLEOTIDE SEQUENCE [LARGE SCALE GENOMIC DNA]</scope>
    <source>
        <strain evidence="2 3">EAF2021</strain>
    </source>
</reference>
<protein>
    <recommendedName>
        <fullName evidence="4">DUF3447 domain-containing protein</fullName>
    </recommendedName>
</protein>
<dbReference type="Gene3D" id="1.25.40.20">
    <property type="entry name" value="Ankyrin repeat-containing domain"/>
    <property type="match status" value="1"/>
</dbReference>